<feature type="domain" description="D-glutamate cyclase-like C-terminal" evidence="1">
    <location>
        <begin position="3"/>
        <end position="263"/>
    </location>
</feature>
<dbReference type="HOGENOM" id="CLU_062537_1_0_0"/>
<dbReference type="PANTHER" id="PTHR32022">
    <property type="entry name" value="D-GLUTAMATE CYCLASE, MITOCHONDRIAL"/>
    <property type="match status" value="1"/>
</dbReference>
<dbReference type="EMBL" id="DF820455">
    <property type="protein sequence ID" value="GAK49762.1"/>
    <property type="molecule type" value="Genomic_DNA"/>
</dbReference>
<evidence type="ECO:0000313" key="3">
    <source>
        <dbReference type="Proteomes" id="UP000030700"/>
    </source>
</evidence>
<dbReference type="Gene3D" id="3.90.1640.20">
    <property type="entry name" value="TON_0340"/>
    <property type="match status" value="1"/>
</dbReference>
<dbReference type="AlphaFoldDB" id="A0A0S6VRF4"/>
<name>A0A0S6VRF4_9BACT</name>
<dbReference type="PANTHER" id="PTHR32022:SF10">
    <property type="entry name" value="D-GLUTAMATE CYCLASE, MITOCHONDRIAL"/>
    <property type="match status" value="1"/>
</dbReference>
<organism evidence="2">
    <name type="scientific">Candidatus Moduliflexus flocculans</name>
    <dbReference type="NCBI Taxonomy" id="1499966"/>
    <lineage>
        <taxon>Bacteria</taxon>
        <taxon>Candidatus Moduliflexota</taxon>
        <taxon>Candidatus Moduliflexia</taxon>
        <taxon>Candidatus Moduliflexales</taxon>
        <taxon>Candidatus Moduliflexaceae</taxon>
    </lineage>
</organism>
<dbReference type="STRING" id="1499966.U14_00986"/>
<evidence type="ECO:0000259" key="1">
    <source>
        <dbReference type="Pfam" id="PF14336"/>
    </source>
</evidence>
<dbReference type="Proteomes" id="UP000030700">
    <property type="component" value="Unassembled WGS sequence"/>
</dbReference>
<dbReference type="Pfam" id="PF14336">
    <property type="entry name" value="GLUCM-like_C"/>
    <property type="match status" value="1"/>
</dbReference>
<dbReference type="InterPro" id="IPR025504">
    <property type="entry name" value="GLUCM_C"/>
</dbReference>
<protein>
    <recommendedName>
        <fullName evidence="1">D-glutamate cyclase-like C-terminal domain-containing protein</fullName>
    </recommendedName>
</protein>
<keyword evidence="3" id="KW-1185">Reference proteome</keyword>
<gene>
    <name evidence="2" type="ORF">U14_00986</name>
</gene>
<evidence type="ECO:0000313" key="2">
    <source>
        <dbReference type="EMBL" id="GAK49762.1"/>
    </source>
</evidence>
<proteinExistence type="predicted"/>
<reference evidence="2" key="1">
    <citation type="journal article" date="2015" name="PeerJ">
        <title>First genomic representation of candidate bacterial phylum KSB3 points to enhanced environmental sensing as a trigger of wastewater bulking.</title>
        <authorList>
            <person name="Sekiguchi Y."/>
            <person name="Ohashi A."/>
            <person name="Parks D.H."/>
            <person name="Yamauchi T."/>
            <person name="Tyson G.W."/>
            <person name="Hugenholtz P."/>
        </authorList>
    </citation>
    <scope>NUCLEOTIDE SEQUENCE [LARGE SCALE GENOMIC DNA]</scope>
</reference>
<sequence length="272" mass="29326">MSVEKIILTHSAGRGIHKLRSSLAPNFCEQAAEAILAHPGKTLIATGFYVAGTCETDGPVGAIALADALKELDSEPVFVTDRFCAPILRQCSSHRVIDFPILSHEDSRKCAAQLLATERPSLLISIERCGMAADGRYYNMRGDDISEFTAKLDWLFDGFPVSIGIGDGGNEIGMGNLAAAIAAQNLPIHPCVTRVTFPVIATVSNWGAYGMLAYLSRKRQRDFLNGVQERKLLERLAALGVVDGVSKQPAMNVDGFSLEILGEVFGKLQGYV</sequence>
<accession>A0A0S6VRF4</accession>